<dbReference type="EnsemblBacteria" id="ABX13333">
    <property type="protein sequence ID" value="ABX13333"/>
    <property type="gene ID" value="Nmar_1437"/>
</dbReference>
<proteinExistence type="predicted"/>
<dbReference type="Proteomes" id="UP000000792">
    <property type="component" value="Chromosome"/>
</dbReference>
<dbReference type="PROSITE" id="PS51257">
    <property type="entry name" value="PROKAR_LIPOPROTEIN"/>
    <property type="match status" value="1"/>
</dbReference>
<feature type="transmembrane region" description="Helical" evidence="1">
    <location>
        <begin position="285"/>
        <end position="306"/>
    </location>
</feature>
<gene>
    <name evidence="2" type="ordered locus">Nmar_1437</name>
</gene>
<dbReference type="OrthoDB" id="374254at2157"/>
<dbReference type="AlphaFoldDB" id="A9A3S1"/>
<keyword evidence="1" id="KW-0812">Transmembrane</keyword>
<evidence type="ECO:0000313" key="3">
    <source>
        <dbReference type="Proteomes" id="UP000000792"/>
    </source>
</evidence>
<dbReference type="RefSeq" id="WP_012215820.1">
    <property type="nucleotide sequence ID" value="NC_010085.1"/>
</dbReference>
<keyword evidence="1" id="KW-0472">Membrane</keyword>
<name>A9A3S1_NITMS</name>
<dbReference type="GeneID" id="5774477"/>
<evidence type="ECO:0000313" key="2">
    <source>
        <dbReference type="EMBL" id="ABX13333.1"/>
    </source>
</evidence>
<protein>
    <submittedName>
        <fullName evidence="2">Uncharacterized protein</fullName>
    </submittedName>
</protein>
<dbReference type="KEGG" id="nmr:Nmar_1437"/>
<keyword evidence="3" id="KW-1185">Reference proteome</keyword>
<dbReference type="STRING" id="436308.Nmar_1437"/>
<reference evidence="2 3" key="1">
    <citation type="journal article" date="2010" name="Proc. Natl. Acad. Sci. U.S.A.">
        <title>Nitrosopumilus maritimus genome reveals unique mechanisms for nitrification and autotrophy in globally distributed marine crenarchaea.</title>
        <authorList>
            <person name="Walker C.B."/>
            <person name="de la Torre J.R."/>
            <person name="Klotz M.G."/>
            <person name="Urakawa H."/>
            <person name="Pinel N."/>
            <person name="Arp D.J."/>
            <person name="Brochier-Armanet C."/>
            <person name="Chain P.S."/>
            <person name="Chan P.P."/>
            <person name="Gollabgir A."/>
            <person name="Hemp J."/>
            <person name="Hugler M."/>
            <person name="Karr E.A."/>
            <person name="Konneke M."/>
            <person name="Shin M."/>
            <person name="Lawton T.J."/>
            <person name="Lowe T."/>
            <person name="Martens-Habbena W."/>
            <person name="Sayavedra-Soto L.A."/>
            <person name="Lang D."/>
            <person name="Sievert S.M."/>
            <person name="Rosenzweig A.C."/>
            <person name="Manning G."/>
            <person name="Stahl D.A."/>
        </authorList>
    </citation>
    <scope>NUCLEOTIDE SEQUENCE [LARGE SCALE GENOMIC DNA]</scope>
    <source>
        <strain evidence="2 3">SCM1</strain>
    </source>
</reference>
<dbReference type="HOGENOM" id="CLU_893162_0_0_2"/>
<keyword evidence="1" id="KW-1133">Transmembrane helix</keyword>
<dbReference type="InParanoid" id="A9A3S1"/>
<dbReference type="EMBL" id="CP000866">
    <property type="protein sequence ID" value="ABX13333.1"/>
    <property type="molecule type" value="Genomic_DNA"/>
</dbReference>
<sequence length="311" mass="35547">MKTSLLIIAGLLTLGGSLVLPTMSYAFAACAAAPFGESMPCFDSFHVFHEPLTEELIMDSIYRNLETNYQGWIQTDRNWANNDVGYEHPTIICTAFDWKGQTHYRMLQWKDDYRLSSLEDYRNDSMCDKWFPPMSLDASNPSFDCKEAVKNQIPTDWKYNCYDEPMGNPLRDISLSESDDPQRLEFILEHCEKHGPLDYVGKLRYLNDTHLIDLDTCQWDTRTNSGISLDRTVYTVPFSGEQSEQPKALCEDENTVLVDGVCVPKPKPSDFRDLQTGETISNPEVIVIIQSLGAVLIVLFIVIYAIKKRRK</sequence>
<accession>A9A3S1</accession>
<evidence type="ECO:0000256" key="1">
    <source>
        <dbReference type="SAM" id="Phobius"/>
    </source>
</evidence>
<organism evidence="2 3">
    <name type="scientific">Nitrosopumilus maritimus (strain SCM1)</name>
    <dbReference type="NCBI Taxonomy" id="436308"/>
    <lineage>
        <taxon>Archaea</taxon>
        <taxon>Nitrososphaerota</taxon>
        <taxon>Nitrososphaeria</taxon>
        <taxon>Nitrosopumilales</taxon>
        <taxon>Nitrosopumilaceae</taxon>
        <taxon>Nitrosopumilus</taxon>
    </lineage>
</organism>